<dbReference type="GO" id="GO:0003677">
    <property type="term" value="F:DNA binding"/>
    <property type="evidence" value="ECO:0007669"/>
    <property type="project" value="InterPro"/>
</dbReference>
<dbReference type="InterPro" id="IPR005224">
    <property type="entry name" value="SfsA"/>
</dbReference>
<dbReference type="HAMAP" id="MF_00095">
    <property type="entry name" value="SfsA"/>
    <property type="match status" value="1"/>
</dbReference>
<feature type="domain" description="SfsA N-terminal OB" evidence="3">
    <location>
        <begin position="23"/>
        <end position="87"/>
    </location>
</feature>
<sequence>MAMFEADTFNFQRALIKGRLQARYKRFFADIELDTGETITAHCPNPGKMLGLLAPGTEALVTPLNDPSKKLQYRLEALKERDCWVGVNTQWPNRLIAQAIAADLIPEISGYTSIIPEVKYGRNSRIDLLVTGHPDRPDAYVEIKNVHLSRRDGHAEFPDCVTERGAKHLLELIDMVHQGYRAAVVFCVQRNDVTTFDIARDCDPGFARAYDQARAAGVEFISISWEMSAEGLRFHRALTVL</sequence>
<protein>
    <recommendedName>
        <fullName evidence="1">Sugar fermentation stimulation protein homolog</fullName>
    </recommendedName>
</protein>
<dbReference type="PANTHER" id="PTHR30545">
    <property type="entry name" value="SUGAR FERMENTATION STIMULATION PROTEIN A"/>
    <property type="match status" value="1"/>
</dbReference>
<proteinExistence type="inferred from homology"/>
<dbReference type="Gene3D" id="2.40.50.580">
    <property type="match status" value="1"/>
</dbReference>
<feature type="domain" description="Sugar fermentation stimulation protein C-terminal" evidence="2">
    <location>
        <begin position="91"/>
        <end position="230"/>
    </location>
</feature>
<dbReference type="InterPro" id="IPR040452">
    <property type="entry name" value="SfsA_C"/>
</dbReference>
<name>F4QRL9_9CAUL</name>
<dbReference type="EMBL" id="GL883079">
    <property type="protein sequence ID" value="EGF90145.1"/>
    <property type="molecule type" value="Genomic_DNA"/>
</dbReference>
<evidence type="ECO:0000313" key="4">
    <source>
        <dbReference type="EMBL" id="EGF90145.1"/>
    </source>
</evidence>
<reference evidence="5" key="1">
    <citation type="submission" date="2011-03" db="EMBL/GenBank/DDBJ databases">
        <title>Draft genome sequence of Brevundimonas diminuta.</title>
        <authorList>
            <person name="Brown P.J.B."/>
            <person name="Buechlein A."/>
            <person name="Hemmerich C."/>
            <person name="Brun Y.V."/>
        </authorList>
    </citation>
    <scope>NUCLEOTIDE SEQUENCE [LARGE SCALE GENOMIC DNA]</scope>
    <source>
        <strain evidence="5">C19</strain>
    </source>
</reference>
<dbReference type="AlphaFoldDB" id="F4QRL9"/>
<evidence type="ECO:0000256" key="1">
    <source>
        <dbReference type="HAMAP-Rule" id="MF_00095"/>
    </source>
</evidence>
<dbReference type="HOGENOM" id="CLU_052299_2_0_5"/>
<dbReference type="PANTHER" id="PTHR30545:SF2">
    <property type="entry name" value="SUGAR FERMENTATION STIMULATION PROTEIN A"/>
    <property type="match status" value="1"/>
</dbReference>
<dbReference type="CDD" id="cd22359">
    <property type="entry name" value="SfsA-like_bacterial"/>
    <property type="match status" value="1"/>
</dbReference>
<dbReference type="RefSeq" id="WP_006273944.1">
    <property type="nucleotide sequence ID" value="NZ_GL883079.1"/>
</dbReference>
<dbReference type="Gene3D" id="3.40.1350.60">
    <property type="match status" value="1"/>
</dbReference>
<dbReference type="NCBIfam" id="TIGR00230">
    <property type="entry name" value="sfsA"/>
    <property type="match status" value="1"/>
</dbReference>
<dbReference type="Pfam" id="PF17746">
    <property type="entry name" value="SfsA_N"/>
    <property type="match status" value="1"/>
</dbReference>
<comment type="similarity">
    <text evidence="1">Belongs to the SfsA family.</text>
</comment>
<organism evidence="4 5">
    <name type="scientific">Asticcacaulis biprosthecium C19</name>
    <dbReference type="NCBI Taxonomy" id="715226"/>
    <lineage>
        <taxon>Bacteria</taxon>
        <taxon>Pseudomonadati</taxon>
        <taxon>Pseudomonadota</taxon>
        <taxon>Alphaproteobacteria</taxon>
        <taxon>Caulobacterales</taxon>
        <taxon>Caulobacteraceae</taxon>
        <taxon>Asticcacaulis</taxon>
    </lineage>
</organism>
<evidence type="ECO:0000259" key="2">
    <source>
        <dbReference type="Pfam" id="PF03749"/>
    </source>
</evidence>
<gene>
    <name evidence="1 4" type="primary">sfsA</name>
    <name evidence="4" type="ORF">ABI_31590</name>
</gene>
<evidence type="ECO:0000259" key="3">
    <source>
        <dbReference type="Pfam" id="PF17746"/>
    </source>
</evidence>
<dbReference type="eggNOG" id="COG1489">
    <property type="taxonomic scope" value="Bacteria"/>
</dbReference>
<dbReference type="InterPro" id="IPR041465">
    <property type="entry name" value="SfsA_N"/>
</dbReference>
<dbReference type="STRING" id="715226.ABI_31590"/>
<dbReference type="Proteomes" id="UP000006512">
    <property type="component" value="Unassembled WGS sequence"/>
</dbReference>
<accession>F4QRL9</accession>
<keyword evidence="5" id="KW-1185">Reference proteome</keyword>
<dbReference type="Pfam" id="PF03749">
    <property type="entry name" value="SfsA"/>
    <property type="match status" value="1"/>
</dbReference>
<evidence type="ECO:0000313" key="5">
    <source>
        <dbReference type="Proteomes" id="UP000006512"/>
    </source>
</evidence>